<feature type="region of interest" description="Disordered" evidence="1">
    <location>
        <begin position="278"/>
        <end position="354"/>
    </location>
</feature>
<accession>A0ABT5B1Y9</accession>
<dbReference type="NCBIfam" id="TIGR03901">
    <property type="entry name" value="MYXO-CTERM"/>
    <property type="match status" value="1"/>
</dbReference>
<keyword evidence="3" id="KW-1185">Reference proteome</keyword>
<evidence type="ECO:0000256" key="1">
    <source>
        <dbReference type="SAM" id="MobiDB-lite"/>
    </source>
</evidence>
<dbReference type="Proteomes" id="UP001217838">
    <property type="component" value="Unassembled WGS sequence"/>
</dbReference>
<gene>
    <name evidence="2" type="ORF">POL58_08080</name>
</gene>
<feature type="compositionally biased region" description="Low complexity" evidence="1">
    <location>
        <begin position="305"/>
        <end position="323"/>
    </location>
</feature>
<sequence>MPRTNRFFRVLEGAALVGTCALVVSVPRLAEACGASAPELIEQLPIGGGSYPGNAALLFWGVELSTEQLTVTVDGEPATLVADEVAAGLADLAVRVEPAPQEGQAVAISGKICNWEADCELSLTYTASAADVAAPAPIAEASFFAVYDHADLDLSSDCGEWHVERSMYVHLQQAAPASGEAATLFLVNWDASEGAGGIHRTELASGESTIISVDLNGSALGGADVMSEVCLEVTAIDAAGNKAEPFELCPPCFFRADEQPLETLPAEPVWTEADAVPGSACAPATETTGEDTSGGEETAGDESGEAPTTGGEPTSGGEPNGSETGEDTDSATGGEDDPGKGCACSSDGDGRGSLGHLLLLALGIGVVRRRR</sequence>
<comment type="caution">
    <text evidence="2">The sequence shown here is derived from an EMBL/GenBank/DDBJ whole genome shotgun (WGS) entry which is preliminary data.</text>
</comment>
<protein>
    <submittedName>
        <fullName evidence="2">MYXO-CTERM sorting domain-containing protein</fullName>
    </submittedName>
</protein>
<dbReference type="RefSeq" id="WP_271995959.1">
    <property type="nucleotide sequence ID" value="NZ_JAQNDN010000002.1"/>
</dbReference>
<evidence type="ECO:0000313" key="3">
    <source>
        <dbReference type="Proteomes" id="UP001217838"/>
    </source>
</evidence>
<organism evidence="2 3">
    <name type="scientific">Nannocystis radixulma</name>
    <dbReference type="NCBI Taxonomy" id="2995305"/>
    <lineage>
        <taxon>Bacteria</taxon>
        <taxon>Pseudomonadati</taxon>
        <taxon>Myxococcota</taxon>
        <taxon>Polyangia</taxon>
        <taxon>Nannocystales</taxon>
        <taxon>Nannocystaceae</taxon>
        <taxon>Nannocystis</taxon>
    </lineage>
</organism>
<evidence type="ECO:0000313" key="2">
    <source>
        <dbReference type="EMBL" id="MDC0667690.1"/>
    </source>
</evidence>
<proteinExistence type="predicted"/>
<reference evidence="2 3" key="1">
    <citation type="submission" date="2022-11" db="EMBL/GenBank/DDBJ databases">
        <title>Minimal conservation of predation-associated metabolite biosynthetic gene clusters underscores biosynthetic potential of Myxococcota including descriptions for ten novel species: Archangium lansinium sp. nov., Myxococcus landrumus sp. nov., Nannocystis bai.</title>
        <authorList>
            <person name="Ahearne A."/>
            <person name="Stevens C."/>
            <person name="Dowd S."/>
        </authorList>
    </citation>
    <scope>NUCLEOTIDE SEQUENCE [LARGE SCALE GENOMIC DNA]</scope>
    <source>
        <strain evidence="2 3">NCELM</strain>
    </source>
</reference>
<dbReference type="EMBL" id="JAQNDN010000002">
    <property type="protein sequence ID" value="MDC0667690.1"/>
    <property type="molecule type" value="Genomic_DNA"/>
</dbReference>
<name>A0ABT5B1Y9_9BACT</name>
<dbReference type="InterPro" id="IPR024038">
    <property type="entry name" value="MYXO-CTERM"/>
</dbReference>